<evidence type="ECO:0000313" key="2">
    <source>
        <dbReference type="Proteomes" id="UP000236291"/>
    </source>
</evidence>
<dbReference type="Proteomes" id="UP000236291">
    <property type="component" value="Unassembled WGS sequence"/>
</dbReference>
<evidence type="ECO:0000313" key="1">
    <source>
        <dbReference type="EMBL" id="PNX66586.1"/>
    </source>
</evidence>
<proteinExistence type="predicted"/>
<reference evidence="1 2" key="2">
    <citation type="journal article" date="2017" name="Front. Plant Sci.">
        <title>Gene Classification and Mining of Molecular Markers Useful in Red Clover (Trifolium pratense) Breeding.</title>
        <authorList>
            <person name="Istvanek J."/>
            <person name="Dluhosova J."/>
            <person name="Dluhos P."/>
            <person name="Patkova L."/>
            <person name="Nedelnik J."/>
            <person name="Repkova J."/>
        </authorList>
    </citation>
    <scope>NUCLEOTIDE SEQUENCE [LARGE SCALE GENOMIC DNA]</scope>
    <source>
        <strain evidence="2">cv. Tatra</strain>
        <tissue evidence="1">Young leaves</tissue>
    </source>
</reference>
<organism evidence="1 2">
    <name type="scientific">Trifolium pratense</name>
    <name type="common">Red clover</name>
    <dbReference type="NCBI Taxonomy" id="57577"/>
    <lineage>
        <taxon>Eukaryota</taxon>
        <taxon>Viridiplantae</taxon>
        <taxon>Streptophyta</taxon>
        <taxon>Embryophyta</taxon>
        <taxon>Tracheophyta</taxon>
        <taxon>Spermatophyta</taxon>
        <taxon>Magnoliopsida</taxon>
        <taxon>eudicotyledons</taxon>
        <taxon>Gunneridae</taxon>
        <taxon>Pentapetalae</taxon>
        <taxon>rosids</taxon>
        <taxon>fabids</taxon>
        <taxon>Fabales</taxon>
        <taxon>Fabaceae</taxon>
        <taxon>Papilionoideae</taxon>
        <taxon>50 kb inversion clade</taxon>
        <taxon>NPAAA clade</taxon>
        <taxon>Hologalegina</taxon>
        <taxon>IRL clade</taxon>
        <taxon>Trifolieae</taxon>
        <taxon>Trifolium</taxon>
    </lineage>
</organism>
<dbReference type="ExpressionAtlas" id="A0A2K3KJY5">
    <property type="expression patterns" value="baseline"/>
</dbReference>
<name>A0A2K3KJY5_TRIPR</name>
<reference evidence="1 2" key="1">
    <citation type="journal article" date="2014" name="Am. J. Bot.">
        <title>Genome assembly and annotation for red clover (Trifolium pratense; Fabaceae).</title>
        <authorList>
            <person name="Istvanek J."/>
            <person name="Jaros M."/>
            <person name="Krenek A."/>
            <person name="Repkova J."/>
        </authorList>
    </citation>
    <scope>NUCLEOTIDE SEQUENCE [LARGE SCALE GENOMIC DNA]</scope>
    <source>
        <strain evidence="2">cv. Tatra</strain>
        <tissue evidence="1">Young leaves</tissue>
    </source>
</reference>
<accession>A0A2K3KJY5</accession>
<gene>
    <name evidence="1" type="ORF">L195_g055171</name>
</gene>
<comment type="caution">
    <text evidence="1">The sequence shown here is derived from an EMBL/GenBank/DDBJ whole genome shotgun (WGS) entry which is preliminary data.</text>
</comment>
<feature type="non-terminal residue" evidence="1">
    <location>
        <position position="59"/>
    </location>
</feature>
<dbReference type="EMBL" id="ASHM01099441">
    <property type="protein sequence ID" value="PNX66586.1"/>
    <property type="molecule type" value="Genomic_DNA"/>
</dbReference>
<protein>
    <submittedName>
        <fullName evidence="1">20 kDa chaperonin</fullName>
    </submittedName>
</protein>
<sequence length="59" mass="6369">MATTQLTASSISTRNLSSFEGFRTSAIQFSRNNARIGIFSQRSFPSMVVKAAATVVTPK</sequence>
<dbReference type="AlphaFoldDB" id="A0A2K3KJY5"/>